<dbReference type="InterPro" id="IPR018247">
    <property type="entry name" value="EF_Hand_1_Ca_BS"/>
</dbReference>
<organism evidence="5 6">
    <name type="scientific">Seminavis robusta</name>
    <dbReference type="NCBI Taxonomy" id="568900"/>
    <lineage>
        <taxon>Eukaryota</taxon>
        <taxon>Sar</taxon>
        <taxon>Stramenopiles</taxon>
        <taxon>Ochrophyta</taxon>
        <taxon>Bacillariophyta</taxon>
        <taxon>Bacillariophyceae</taxon>
        <taxon>Bacillariophycidae</taxon>
        <taxon>Naviculales</taxon>
        <taxon>Naviculaceae</taxon>
        <taxon>Seminavis</taxon>
    </lineage>
</organism>
<dbReference type="Pfam" id="PF13499">
    <property type="entry name" value="EF-hand_7"/>
    <property type="match status" value="2"/>
</dbReference>
<feature type="domain" description="EF-hand" evidence="4">
    <location>
        <begin position="6"/>
        <end position="41"/>
    </location>
</feature>
<keyword evidence="2" id="KW-0677">Repeat</keyword>
<dbReference type="PROSITE" id="PS50222">
    <property type="entry name" value="EF_HAND_2"/>
    <property type="match status" value="3"/>
</dbReference>
<keyword evidence="6" id="KW-1185">Reference proteome</keyword>
<evidence type="ECO:0000256" key="3">
    <source>
        <dbReference type="ARBA" id="ARBA00022837"/>
    </source>
</evidence>
<dbReference type="Gene3D" id="1.10.238.10">
    <property type="entry name" value="EF-hand"/>
    <property type="match status" value="2"/>
</dbReference>
<sequence>MGLSDEQKEEYEECFKLFDKDEDGKIEAREIADVVRALGLNPSEPQVEEMVKKVSPKGGPVGVDAILTVMDGHGIVNGTAEQVLESFKIFDNQGEGKILATEMKAVYCNMGEKFNEEEAEKLMKALPVDSKGYVDYAEWTKMIFSA</sequence>
<evidence type="ECO:0000259" key="4">
    <source>
        <dbReference type="PROSITE" id="PS50222"/>
    </source>
</evidence>
<dbReference type="OrthoDB" id="26525at2759"/>
<reference evidence="5" key="1">
    <citation type="submission" date="2020-06" db="EMBL/GenBank/DDBJ databases">
        <authorList>
            <consortium name="Plant Systems Biology data submission"/>
        </authorList>
    </citation>
    <scope>NUCLEOTIDE SEQUENCE</scope>
    <source>
        <strain evidence="5">D6</strain>
    </source>
</reference>
<keyword evidence="3" id="KW-0106">Calcium</keyword>
<dbReference type="Proteomes" id="UP001153069">
    <property type="component" value="Unassembled WGS sequence"/>
</dbReference>
<dbReference type="CDD" id="cd00051">
    <property type="entry name" value="EFh"/>
    <property type="match status" value="2"/>
</dbReference>
<evidence type="ECO:0000313" key="5">
    <source>
        <dbReference type="EMBL" id="CAB9521178.1"/>
    </source>
</evidence>
<dbReference type="PANTHER" id="PTHR23048:SF0">
    <property type="entry name" value="CALMODULIN LIKE 3"/>
    <property type="match status" value="1"/>
</dbReference>
<dbReference type="EMBL" id="CAICTM010001169">
    <property type="protein sequence ID" value="CAB9521178.1"/>
    <property type="molecule type" value="Genomic_DNA"/>
</dbReference>
<evidence type="ECO:0000256" key="1">
    <source>
        <dbReference type="ARBA" id="ARBA00020786"/>
    </source>
</evidence>
<dbReference type="InterPro" id="IPR011992">
    <property type="entry name" value="EF-hand-dom_pair"/>
</dbReference>
<dbReference type="PANTHER" id="PTHR23048">
    <property type="entry name" value="MYOSIN LIGHT CHAIN 1, 3"/>
    <property type="match status" value="1"/>
</dbReference>
<comment type="caution">
    <text evidence="5">The sequence shown here is derived from an EMBL/GenBank/DDBJ whole genome shotgun (WGS) entry which is preliminary data.</text>
</comment>
<dbReference type="InterPro" id="IPR050230">
    <property type="entry name" value="CALM/Myosin/TropC-like"/>
</dbReference>
<dbReference type="AlphaFoldDB" id="A0A9N8EI43"/>
<dbReference type="PROSITE" id="PS00018">
    <property type="entry name" value="EF_HAND_1"/>
    <property type="match status" value="1"/>
</dbReference>
<dbReference type="InterPro" id="IPR002048">
    <property type="entry name" value="EF_hand_dom"/>
</dbReference>
<dbReference type="SUPFAM" id="SSF47473">
    <property type="entry name" value="EF-hand"/>
    <property type="match status" value="1"/>
</dbReference>
<protein>
    <recommendedName>
        <fullName evidence="1">Calmodulin</fullName>
    </recommendedName>
</protein>
<evidence type="ECO:0000313" key="6">
    <source>
        <dbReference type="Proteomes" id="UP001153069"/>
    </source>
</evidence>
<feature type="domain" description="EF-hand" evidence="4">
    <location>
        <begin position="78"/>
        <end position="113"/>
    </location>
</feature>
<dbReference type="FunFam" id="1.10.238.10:FF:000527">
    <property type="entry name" value="Calmodulin-3"/>
    <property type="match status" value="1"/>
</dbReference>
<feature type="domain" description="EF-hand" evidence="4">
    <location>
        <begin position="114"/>
        <end position="146"/>
    </location>
</feature>
<name>A0A9N8EI43_9STRA</name>
<accession>A0A9N8EI43</accession>
<dbReference type="GO" id="GO:0005509">
    <property type="term" value="F:calcium ion binding"/>
    <property type="evidence" value="ECO:0007669"/>
    <property type="project" value="InterPro"/>
</dbReference>
<evidence type="ECO:0000256" key="2">
    <source>
        <dbReference type="ARBA" id="ARBA00022737"/>
    </source>
</evidence>
<dbReference type="GO" id="GO:0016460">
    <property type="term" value="C:myosin II complex"/>
    <property type="evidence" value="ECO:0007669"/>
    <property type="project" value="TreeGrafter"/>
</dbReference>
<proteinExistence type="predicted"/>
<gene>
    <name evidence="5" type="ORF">SEMRO_1171_G248820.1</name>
</gene>
<dbReference type="SMART" id="SM00054">
    <property type="entry name" value="EFh"/>
    <property type="match status" value="3"/>
</dbReference>